<comment type="caution">
    <text evidence="1">The sequence shown here is derived from an EMBL/GenBank/DDBJ whole genome shotgun (WGS) entry which is preliminary data.</text>
</comment>
<evidence type="ECO:0000313" key="2">
    <source>
        <dbReference type="Proteomes" id="UP000519182"/>
    </source>
</evidence>
<dbReference type="AlphaFoldDB" id="A0A8S7XYD5"/>
<protein>
    <submittedName>
        <fullName evidence="1">Uncharacterized protein</fullName>
    </submittedName>
</protein>
<accession>A0A8S7XYD5</accession>
<dbReference type="EMBL" id="AATJYL010000010">
    <property type="protein sequence ID" value="EFM1445148.1"/>
    <property type="molecule type" value="Genomic_DNA"/>
</dbReference>
<organism evidence="1 2">
    <name type="scientific">Escherichia coli</name>
    <dbReference type="NCBI Taxonomy" id="562"/>
    <lineage>
        <taxon>Bacteria</taxon>
        <taxon>Pseudomonadati</taxon>
        <taxon>Pseudomonadota</taxon>
        <taxon>Gammaproteobacteria</taxon>
        <taxon>Enterobacterales</taxon>
        <taxon>Enterobacteriaceae</taxon>
        <taxon>Escherichia</taxon>
    </lineage>
</organism>
<proteinExistence type="predicted"/>
<reference evidence="1 2" key="1">
    <citation type="submission" date="2020-04" db="EMBL/GenBank/DDBJ databases">
        <authorList>
            <consortium name="GenomeTrakr network: Whole genome sequencing for foodborne pathogen traceback"/>
        </authorList>
    </citation>
    <scope>NUCLEOTIDE SEQUENCE [LARGE SCALE GENOMIC DNA]</scope>
    <source>
        <strain evidence="1 2">PSU-2464</strain>
    </source>
</reference>
<name>A0A8S7XYD5_ECOLX</name>
<gene>
    <name evidence="1" type="ORF">HEP34_001443</name>
</gene>
<sequence length="39" mass="3986">MGLPNIIPATYGALVSFLCRAFGYTSMVGWAGAPQGAPV</sequence>
<evidence type="ECO:0000313" key="1">
    <source>
        <dbReference type="EMBL" id="EFM1445148.1"/>
    </source>
</evidence>
<dbReference type="Proteomes" id="UP000519182">
    <property type="component" value="Unassembled WGS sequence"/>
</dbReference>